<sequence length="90" mass="9697">MKLRKIIRRAVSRRTESVLSVLVPRVPASPSRLDLTCPTFRAVGVHEVVSPLADTTLLAEALSSGDRHDRDELRAAVRVQGGAIITGGAR</sequence>
<protein>
    <submittedName>
        <fullName evidence="1">Uncharacterized protein</fullName>
    </submittedName>
</protein>
<evidence type="ECO:0000313" key="2">
    <source>
        <dbReference type="Proteomes" id="UP000231693"/>
    </source>
</evidence>
<gene>
    <name evidence="1" type="ORF">CLV28_0684</name>
</gene>
<name>A0A2M9D064_9CELL</name>
<proteinExistence type="predicted"/>
<dbReference type="Proteomes" id="UP000231693">
    <property type="component" value="Unassembled WGS sequence"/>
</dbReference>
<keyword evidence="2" id="KW-1185">Reference proteome</keyword>
<accession>A0A2M9D064</accession>
<reference evidence="1 2" key="1">
    <citation type="submission" date="2017-11" db="EMBL/GenBank/DDBJ databases">
        <title>Genomic Encyclopedia of Archaeal and Bacterial Type Strains, Phase II (KMG-II): From Individual Species to Whole Genera.</title>
        <authorList>
            <person name="Goeker M."/>
        </authorList>
    </citation>
    <scope>NUCLEOTIDE SEQUENCE [LARGE SCALE GENOMIC DNA]</scope>
    <source>
        <strain evidence="1 2">DSM 25478</strain>
    </source>
</reference>
<dbReference type="AlphaFoldDB" id="A0A2M9D064"/>
<dbReference type="EMBL" id="PGFE01000001">
    <property type="protein sequence ID" value="PJJ77465.1"/>
    <property type="molecule type" value="Genomic_DNA"/>
</dbReference>
<dbReference type="RefSeq" id="WP_100421843.1">
    <property type="nucleotide sequence ID" value="NZ_BOOX01000003.1"/>
</dbReference>
<evidence type="ECO:0000313" key="1">
    <source>
        <dbReference type="EMBL" id="PJJ77465.1"/>
    </source>
</evidence>
<comment type="caution">
    <text evidence="1">The sequence shown here is derived from an EMBL/GenBank/DDBJ whole genome shotgun (WGS) entry which is preliminary data.</text>
</comment>
<organism evidence="1 2">
    <name type="scientific">Sediminihabitans luteus</name>
    <dbReference type="NCBI Taxonomy" id="1138585"/>
    <lineage>
        <taxon>Bacteria</taxon>
        <taxon>Bacillati</taxon>
        <taxon>Actinomycetota</taxon>
        <taxon>Actinomycetes</taxon>
        <taxon>Micrococcales</taxon>
        <taxon>Cellulomonadaceae</taxon>
        <taxon>Sediminihabitans</taxon>
    </lineage>
</organism>